<comment type="caution">
    <text evidence="1">The sequence shown here is derived from an EMBL/GenBank/DDBJ whole genome shotgun (WGS) entry which is preliminary data.</text>
</comment>
<accession>X0YKQ8</accession>
<reference evidence="1" key="1">
    <citation type="journal article" date="2014" name="Front. Microbiol.">
        <title>High frequency of phylogenetically diverse reductive dehalogenase-homologous genes in deep subseafloor sedimentary metagenomes.</title>
        <authorList>
            <person name="Kawai M."/>
            <person name="Futagami T."/>
            <person name="Toyoda A."/>
            <person name="Takaki Y."/>
            <person name="Nishi S."/>
            <person name="Hori S."/>
            <person name="Arai W."/>
            <person name="Tsubouchi T."/>
            <person name="Morono Y."/>
            <person name="Uchiyama I."/>
            <person name="Ito T."/>
            <person name="Fujiyama A."/>
            <person name="Inagaki F."/>
            <person name="Takami H."/>
        </authorList>
    </citation>
    <scope>NUCLEOTIDE SEQUENCE</scope>
    <source>
        <strain evidence="1">Expedition CK06-06</strain>
    </source>
</reference>
<organism evidence="1">
    <name type="scientific">marine sediment metagenome</name>
    <dbReference type="NCBI Taxonomy" id="412755"/>
    <lineage>
        <taxon>unclassified sequences</taxon>
        <taxon>metagenomes</taxon>
        <taxon>ecological metagenomes</taxon>
    </lineage>
</organism>
<gene>
    <name evidence="1" type="ORF">S01H1_82110</name>
</gene>
<feature type="non-terminal residue" evidence="1">
    <location>
        <position position="41"/>
    </location>
</feature>
<dbReference type="AlphaFoldDB" id="X0YKQ8"/>
<name>X0YKQ8_9ZZZZ</name>
<dbReference type="EMBL" id="BARS01055639">
    <property type="protein sequence ID" value="GAG47607.1"/>
    <property type="molecule type" value="Genomic_DNA"/>
</dbReference>
<evidence type="ECO:0000313" key="1">
    <source>
        <dbReference type="EMBL" id="GAG47607.1"/>
    </source>
</evidence>
<proteinExistence type="predicted"/>
<protein>
    <submittedName>
        <fullName evidence="1">Uncharacterized protein</fullName>
    </submittedName>
</protein>
<sequence>MPTVETRADGLSDEEVATLSSLEQVDDYPLYTMHYYGAYDQ</sequence>